<name>A0A5C3LQQ7_9AGAR</name>
<dbReference type="STRING" id="68775.A0A5C3LQQ7"/>
<reference evidence="1 2" key="1">
    <citation type="journal article" date="2019" name="Nat. Ecol. Evol.">
        <title>Megaphylogeny resolves global patterns of mushroom evolution.</title>
        <authorList>
            <person name="Varga T."/>
            <person name="Krizsan K."/>
            <person name="Foldi C."/>
            <person name="Dima B."/>
            <person name="Sanchez-Garcia M."/>
            <person name="Sanchez-Ramirez S."/>
            <person name="Szollosi G.J."/>
            <person name="Szarkandi J.G."/>
            <person name="Papp V."/>
            <person name="Albert L."/>
            <person name="Andreopoulos W."/>
            <person name="Angelini C."/>
            <person name="Antonin V."/>
            <person name="Barry K.W."/>
            <person name="Bougher N.L."/>
            <person name="Buchanan P."/>
            <person name="Buyck B."/>
            <person name="Bense V."/>
            <person name="Catcheside P."/>
            <person name="Chovatia M."/>
            <person name="Cooper J."/>
            <person name="Damon W."/>
            <person name="Desjardin D."/>
            <person name="Finy P."/>
            <person name="Geml J."/>
            <person name="Haridas S."/>
            <person name="Hughes K."/>
            <person name="Justo A."/>
            <person name="Karasinski D."/>
            <person name="Kautmanova I."/>
            <person name="Kiss B."/>
            <person name="Kocsube S."/>
            <person name="Kotiranta H."/>
            <person name="LaButti K.M."/>
            <person name="Lechner B.E."/>
            <person name="Liimatainen K."/>
            <person name="Lipzen A."/>
            <person name="Lukacs Z."/>
            <person name="Mihaltcheva S."/>
            <person name="Morgado L.N."/>
            <person name="Niskanen T."/>
            <person name="Noordeloos M.E."/>
            <person name="Ohm R.A."/>
            <person name="Ortiz-Santana B."/>
            <person name="Ovrebo C."/>
            <person name="Racz N."/>
            <person name="Riley R."/>
            <person name="Savchenko A."/>
            <person name="Shiryaev A."/>
            <person name="Soop K."/>
            <person name="Spirin V."/>
            <person name="Szebenyi C."/>
            <person name="Tomsovsky M."/>
            <person name="Tulloss R.E."/>
            <person name="Uehling J."/>
            <person name="Grigoriev I.V."/>
            <person name="Vagvolgyi C."/>
            <person name="Papp T."/>
            <person name="Martin F.M."/>
            <person name="Miettinen O."/>
            <person name="Hibbett D.S."/>
            <person name="Nagy L.G."/>
        </authorList>
    </citation>
    <scope>NUCLEOTIDE SEQUENCE [LARGE SCALE GENOMIC DNA]</scope>
    <source>
        <strain evidence="1 2">CBS 166.37</strain>
    </source>
</reference>
<dbReference type="AlphaFoldDB" id="A0A5C3LQQ7"/>
<dbReference type="EMBL" id="ML213624">
    <property type="protein sequence ID" value="TFK35145.1"/>
    <property type="molecule type" value="Genomic_DNA"/>
</dbReference>
<sequence length="203" mass="23626">MLMVREAWEDVSGETIKHCWDHTKIQPIHTSTTPNSAAVSISTSTHPMPACPLITKGWEIMRAFASTPMGLPEAESRLQAVLGARYIDEDWRPALKAEYEQTLPLWNLPSRTIPEFLLKDVLSRLKRQKQHYWLLLISYILEGVSLELPCHIGLRVVMTRLLRWSAIRLQFRRAEQWMSKLTMNWMTMIGKKRTRCQKCQPKV</sequence>
<protein>
    <submittedName>
        <fullName evidence="1">Uncharacterized protein</fullName>
    </submittedName>
</protein>
<keyword evidence="2" id="KW-1185">Reference proteome</keyword>
<dbReference type="OrthoDB" id="162969at2759"/>
<evidence type="ECO:0000313" key="2">
    <source>
        <dbReference type="Proteomes" id="UP000308652"/>
    </source>
</evidence>
<organism evidence="1 2">
    <name type="scientific">Crucibulum laeve</name>
    <dbReference type="NCBI Taxonomy" id="68775"/>
    <lineage>
        <taxon>Eukaryota</taxon>
        <taxon>Fungi</taxon>
        <taxon>Dikarya</taxon>
        <taxon>Basidiomycota</taxon>
        <taxon>Agaricomycotina</taxon>
        <taxon>Agaricomycetes</taxon>
        <taxon>Agaricomycetidae</taxon>
        <taxon>Agaricales</taxon>
        <taxon>Agaricineae</taxon>
        <taxon>Nidulariaceae</taxon>
        <taxon>Crucibulum</taxon>
    </lineage>
</organism>
<dbReference type="Proteomes" id="UP000308652">
    <property type="component" value="Unassembled WGS sequence"/>
</dbReference>
<evidence type="ECO:0000313" key="1">
    <source>
        <dbReference type="EMBL" id="TFK35145.1"/>
    </source>
</evidence>
<proteinExistence type="predicted"/>
<gene>
    <name evidence="1" type="ORF">BDQ12DRAFT_688578</name>
</gene>
<accession>A0A5C3LQQ7</accession>